<sequence length="71" mass="7997">MRGFIFGLSLLISSFYALAKTDIVQGPFKLDANDSVYIKKEDNPNYPLALYFETNGNNIRVESYEVDGSEP</sequence>
<name>A0A5W0Y300_SALER</name>
<organism evidence="2">
    <name type="scientific">Salmonella enterica subsp. arizonae serovar 18:z4,z23:-</name>
    <dbReference type="NCBI Taxonomy" id="1192839"/>
    <lineage>
        <taxon>Bacteria</taxon>
        <taxon>Pseudomonadati</taxon>
        <taxon>Pseudomonadota</taxon>
        <taxon>Gammaproteobacteria</taxon>
        <taxon>Enterobacterales</taxon>
        <taxon>Enterobacteriaceae</taxon>
        <taxon>Salmonella</taxon>
    </lineage>
</organism>
<reference evidence="2" key="1">
    <citation type="submission" date="2018-07" db="EMBL/GenBank/DDBJ databases">
        <authorList>
            <consortium name="GenomeTrakr network: Whole genome sequencing for foodborne pathogen traceback"/>
        </authorList>
    </citation>
    <scope>NUCLEOTIDE SEQUENCE</scope>
    <source>
        <strain evidence="2">CVM-N26101</strain>
    </source>
</reference>
<protein>
    <submittedName>
        <fullName evidence="2">Uncharacterized protein</fullName>
    </submittedName>
</protein>
<proteinExistence type="predicted"/>
<keyword evidence="1" id="KW-0732">Signal</keyword>
<feature type="chain" id="PRO_5024948032" evidence="1">
    <location>
        <begin position="20"/>
        <end position="71"/>
    </location>
</feature>
<accession>A0A5W0Y300</accession>
<dbReference type="AlphaFoldDB" id="A0A5W0Y300"/>
<dbReference type="EMBL" id="AAHGZI010000098">
    <property type="protein sequence ID" value="EBV9896969.1"/>
    <property type="molecule type" value="Genomic_DNA"/>
</dbReference>
<evidence type="ECO:0000256" key="1">
    <source>
        <dbReference type="SAM" id="SignalP"/>
    </source>
</evidence>
<comment type="caution">
    <text evidence="2">The sequence shown here is derived from an EMBL/GenBank/DDBJ whole genome shotgun (WGS) entry which is preliminary data.</text>
</comment>
<feature type="signal peptide" evidence="1">
    <location>
        <begin position="1"/>
        <end position="19"/>
    </location>
</feature>
<feature type="non-terminal residue" evidence="2">
    <location>
        <position position="71"/>
    </location>
</feature>
<gene>
    <name evidence="2" type="ORF">AUA59_19640</name>
</gene>
<evidence type="ECO:0000313" key="2">
    <source>
        <dbReference type="EMBL" id="EBV9896969.1"/>
    </source>
</evidence>